<proteinExistence type="inferred from homology"/>
<dbReference type="SUPFAM" id="SSF88659">
    <property type="entry name" value="Sigma3 and sigma4 domains of RNA polymerase sigma factors"/>
    <property type="match status" value="1"/>
</dbReference>
<dbReference type="Proteomes" id="UP000824093">
    <property type="component" value="Unassembled WGS sequence"/>
</dbReference>
<dbReference type="Gene3D" id="1.10.10.10">
    <property type="entry name" value="Winged helix-like DNA-binding domain superfamily/Winged helix DNA-binding domain"/>
    <property type="match status" value="1"/>
</dbReference>
<dbReference type="NCBIfam" id="NF045758">
    <property type="entry name" value="YlxM"/>
    <property type="match status" value="1"/>
</dbReference>
<dbReference type="GO" id="GO:0003677">
    <property type="term" value="F:DNA binding"/>
    <property type="evidence" value="ECO:0007669"/>
    <property type="project" value="UniProtKB-KW"/>
</dbReference>
<name>A0A9D1M0R5_9FIRM</name>
<evidence type="ECO:0000313" key="5">
    <source>
        <dbReference type="Proteomes" id="UP000824093"/>
    </source>
</evidence>
<dbReference type="InterPro" id="IPR013324">
    <property type="entry name" value="RNA_pol_sigma_r3/r4-like"/>
</dbReference>
<dbReference type="PANTHER" id="PTHR40083">
    <property type="entry name" value="UPF0122 PROTEIN CBO2450/CLC_2298"/>
    <property type="match status" value="1"/>
</dbReference>
<evidence type="ECO:0000313" key="4">
    <source>
        <dbReference type="EMBL" id="HIU51468.1"/>
    </source>
</evidence>
<evidence type="ECO:0000256" key="2">
    <source>
        <dbReference type="ARBA" id="ARBA00024764"/>
    </source>
</evidence>
<dbReference type="PANTHER" id="PTHR40083:SF1">
    <property type="entry name" value="UPF0122 PROTEIN YLXM"/>
    <property type="match status" value="1"/>
</dbReference>
<dbReference type="EMBL" id="DVNH01000018">
    <property type="protein sequence ID" value="HIU51468.1"/>
    <property type="molecule type" value="Genomic_DNA"/>
</dbReference>
<reference evidence="4" key="1">
    <citation type="submission" date="2020-10" db="EMBL/GenBank/DDBJ databases">
        <authorList>
            <person name="Gilroy R."/>
        </authorList>
    </citation>
    <scope>NUCLEOTIDE SEQUENCE</scope>
    <source>
        <strain evidence="4">CHK195-15760</strain>
    </source>
</reference>
<dbReference type="AlphaFoldDB" id="A0A9D1M0R5"/>
<dbReference type="InterPro" id="IPR036388">
    <property type="entry name" value="WH-like_DNA-bd_sf"/>
</dbReference>
<comment type="caution">
    <text evidence="4">The sequence shown here is derived from an EMBL/GenBank/DDBJ whole genome shotgun (WGS) entry which is preliminary data.</text>
</comment>
<accession>A0A9D1M0R5</accession>
<evidence type="ECO:0000256" key="3">
    <source>
        <dbReference type="HAMAP-Rule" id="MF_00245"/>
    </source>
</evidence>
<gene>
    <name evidence="4" type="ORF">IAB70_02415</name>
</gene>
<protein>
    <recommendedName>
        <fullName evidence="3">UPF0122 protein IAB70_02415</fullName>
    </recommendedName>
</protein>
<dbReference type="Pfam" id="PF04297">
    <property type="entry name" value="UPF0122"/>
    <property type="match status" value="1"/>
</dbReference>
<organism evidence="4 5">
    <name type="scientific">Candidatus Merdicola faecigallinarum</name>
    <dbReference type="NCBI Taxonomy" id="2840862"/>
    <lineage>
        <taxon>Bacteria</taxon>
        <taxon>Bacillati</taxon>
        <taxon>Bacillota</taxon>
        <taxon>Clostridia</taxon>
        <taxon>Candidatus Merdicola</taxon>
    </lineage>
</organism>
<dbReference type="InterPro" id="IPR007394">
    <property type="entry name" value="UPF0122"/>
</dbReference>
<dbReference type="InterPro" id="IPR054831">
    <property type="entry name" value="UPF0122_fam_protein"/>
</dbReference>
<reference evidence="4" key="2">
    <citation type="journal article" date="2021" name="PeerJ">
        <title>Extensive microbial diversity within the chicken gut microbiome revealed by metagenomics and culture.</title>
        <authorList>
            <person name="Gilroy R."/>
            <person name="Ravi A."/>
            <person name="Getino M."/>
            <person name="Pursley I."/>
            <person name="Horton D.L."/>
            <person name="Alikhan N.F."/>
            <person name="Baker D."/>
            <person name="Gharbi K."/>
            <person name="Hall N."/>
            <person name="Watson M."/>
            <person name="Adriaenssens E.M."/>
            <person name="Foster-Nyarko E."/>
            <person name="Jarju S."/>
            <person name="Secka A."/>
            <person name="Antonio M."/>
            <person name="Oren A."/>
            <person name="Chaudhuri R.R."/>
            <person name="La Ragione R."/>
            <person name="Hildebrand F."/>
            <person name="Pallen M.J."/>
        </authorList>
    </citation>
    <scope>NUCLEOTIDE SEQUENCE</scope>
    <source>
        <strain evidence="4">CHK195-15760</strain>
    </source>
</reference>
<sequence length="115" mass="13488">MEKNVEISMLCEIYGKLLTEKQITILNDYYNNDYTLSEIAENHQITRQAVRDNIKKGENKLFELEEKLGVMKRMLNQEKAIEHILSELNKITTEDSDKRVSKILDNVKKELNCLV</sequence>
<keyword evidence="4" id="KW-0238">DNA-binding</keyword>
<evidence type="ECO:0000256" key="1">
    <source>
        <dbReference type="ARBA" id="ARBA00008720"/>
    </source>
</evidence>
<dbReference type="HAMAP" id="MF_00245">
    <property type="entry name" value="UPF0122"/>
    <property type="match status" value="1"/>
</dbReference>
<comment type="similarity">
    <text evidence="1 3">Belongs to the UPF0122 family.</text>
</comment>
<comment type="function">
    <text evidence="2 3">Might take part in the signal recognition particle (SRP) pathway. This is inferred from the conservation of its genetic proximity to ftsY/ffh. May be a regulatory protein.</text>
</comment>